<sequence length="218" mass="24348">MNNHDSLIANLSRNLAPVPPPPNINRLAMVWFCLSAFFVVVLIHLMGPVRPGAFLQLVEKPRFLLESLLGLAAILWVCQSAFRGAIPGALTSRFYAFGIMLMILWLAQYLTGLVSPALEPSMLGERDHCFLETLIYSLPLILSGLLLVRRLYPLRPIRTAMSLSLAAGMLPALYMQLACMYEPSHILTHHILPGLLMVPVGATIAMFWRPHRDMPNEH</sequence>
<dbReference type="Pfam" id="PF06532">
    <property type="entry name" value="NrsF"/>
    <property type="match status" value="1"/>
</dbReference>
<keyword evidence="1" id="KW-1133">Transmembrane helix</keyword>
<protein>
    <submittedName>
        <fullName evidence="2">DUF1109 domain-containing protein</fullName>
    </submittedName>
</protein>
<dbReference type="OrthoDB" id="5738900at2"/>
<accession>A0A3S0KJE6</accession>
<keyword evidence="3" id="KW-1185">Reference proteome</keyword>
<evidence type="ECO:0000313" key="3">
    <source>
        <dbReference type="Proteomes" id="UP000282060"/>
    </source>
</evidence>
<keyword evidence="1" id="KW-0472">Membrane</keyword>
<dbReference type="InterPro" id="IPR009495">
    <property type="entry name" value="NrsF"/>
</dbReference>
<feature type="transmembrane region" description="Helical" evidence="1">
    <location>
        <begin position="94"/>
        <end position="118"/>
    </location>
</feature>
<dbReference type="RefSeq" id="WP_126506096.1">
    <property type="nucleotide sequence ID" value="NZ_RXNV01000004.1"/>
</dbReference>
<reference evidence="2 3" key="1">
    <citation type="submission" date="2018-12" db="EMBL/GenBank/DDBJ databases">
        <authorList>
            <person name="Yu L."/>
        </authorList>
    </citation>
    <scope>NUCLEOTIDE SEQUENCE [LARGE SCALE GENOMIC DNA]</scope>
    <source>
        <strain evidence="2 3">HAW-EB5</strain>
    </source>
</reference>
<feature type="transmembrane region" description="Helical" evidence="1">
    <location>
        <begin position="63"/>
        <end position="82"/>
    </location>
</feature>
<proteinExistence type="predicted"/>
<evidence type="ECO:0000313" key="2">
    <source>
        <dbReference type="EMBL" id="RTR32257.1"/>
    </source>
</evidence>
<keyword evidence="1" id="KW-0812">Transmembrane</keyword>
<dbReference type="EMBL" id="RXNV01000004">
    <property type="protein sequence ID" value="RTR32257.1"/>
    <property type="molecule type" value="Genomic_DNA"/>
</dbReference>
<organism evidence="2 3">
    <name type="scientific">Shewanella atlantica</name>
    <dbReference type="NCBI Taxonomy" id="271099"/>
    <lineage>
        <taxon>Bacteria</taxon>
        <taxon>Pseudomonadati</taxon>
        <taxon>Pseudomonadota</taxon>
        <taxon>Gammaproteobacteria</taxon>
        <taxon>Alteromonadales</taxon>
        <taxon>Shewanellaceae</taxon>
        <taxon>Shewanella</taxon>
    </lineage>
</organism>
<gene>
    <name evidence="2" type="ORF">EKG39_12575</name>
</gene>
<feature type="transmembrane region" description="Helical" evidence="1">
    <location>
        <begin position="130"/>
        <end position="148"/>
    </location>
</feature>
<feature type="transmembrane region" description="Helical" evidence="1">
    <location>
        <begin position="160"/>
        <end position="178"/>
    </location>
</feature>
<feature type="transmembrane region" description="Helical" evidence="1">
    <location>
        <begin position="190"/>
        <end position="208"/>
    </location>
</feature>
<dbReference type="AlphaFoldDB" id="A0A3S0KJE6"/>
<dbReference type="Proteomes" id="UP000282060">
    <property type="component" value="Unassembled WGS sequence"/>
</dbReference>
<feature type="transmembrane region" description="Helical" evidence="1">
    <location>
        <begin position="27"/>
        <end position="47"/>
    </location>
</feature>
<name>A0A3S0KJE6_9GAMM</name>
<comment type="caution">
    <text evidence="2">The sequence shown here is derived from an EMBL/GenBank/DDBJ whole genome shotgun (WGS) entry which is preliminary data.</text>
</comment>
<evidence type="ECO:0000256" key="1">
    <source>
        <dbReference type="SAM" id="Phobius"/>
    </source>
</evidence>